<gene>
    <name evidence="2" type="ORF">BP5796_01339</name>
</gene>
<evidence type="ECO:0000313" key="2">
    <source>
        <dbReference type="EMBL" id="RDW91945.1"/>
    </source>
</evidence>
<proteinExistence type="predicted"/>
<comment type="caution">
    <text evidence="2">The sequence shown here is derived from an EMBL/GenBank/DDBJ whole genome shotgun (WGS) entry which is preliminary data.</text>
</comment>
<protein>
    <submittedName>
        <fullName evidence="2">Uncharacterized protein</fullName>
    </submittedName>
</protein>
<evidence type="ECO:0000313" key="3">
    <source>
        <dbReference type="Proteomes" id="UP000256328"/>
    </source>
</evidence>
<reference evidence="2 3" key="1">
    <citation type="journal article" date="2018" name="IMA Fungus">
        <title>IMA Genome-F 9: Draft genome sequence of Annulohypoxylon stygium, Aspergillus mulundensis, Berkeleyomyces basicola (syn. Thielaviopsis basicola), Ceratocystis smalleyi, two Cercospora beticola strains, Coleophoma cylindrospora, Fusarium fracticaudum, Phialophora cf. hyalina, and Morchella septimelata.</title>
        <authorList>
            <person name="Wingfield B.D."/>
            <person name="Bills G.F."/>
            <person name="Dong Y."/>
            <person name="Huang W."/>
            <person name="Nel W.J."/>
            <person name="Swalarsk-Parry B.S."/>
            <person name="Vaghefi N."/>
            <person name="Wilken P.M."/>
            <person name="An Z."/>
            <person name="de Beer Z.W."/>
            <person name="De Vos L."/>
            <person name="Chen L."/>
            <person name="Duong T.A."/>
            <person name="Gao Y."/>
            <person name="Hammerbacher A."/>
            <person name="Kikkert J.R."/>
            <person name="Li Y."/>
            <person name="Li H."/>
            <person name="Li K."/>
            <person name="Li Q."/>
            <person name="Liu X."/>
            <person name="Ma X."/>
            <person name="Naidoo K."/>
            <person name="Pethybridge S.J."/>
            <person name="Sun J."/>
            <person name="Steenkamp E.T."/>
            <person name="van der Nest M.A."/>
            <person name="van Wyk S."/>
            <person name="Wingfield M.J."/>
            <person name="Xiong C."/>
            <person name="Yue Q."/>
            <person name="Zhang X."/>
        </authorList>
    </citation>
    <scope>NUCLEOTIDE SEQUENCE [LARGE SCALE GENOMIC DNA]</scope>
    <source>
        <strain evidence="2 3">BP5796</strain>
    </source>
</reference>
<dbReference type="EMBL" id="PDLN01000002">
    <property type="protein sequence ID" value="RDW91945.1"/>
    <property type="molecule type" value="Genomic_DNA"/>
</dbReference>
<organism evidence="2 3">
    <name type="scientific">Coleophoma crateriformis</name>
    <dbReference type="NCBI Taxonomy" id="565419"/>
    <lineage>
        <taxon>Eukaryota</taxon>
        <taxon>Fungi</taxon>
        <taxon>Dikarya</taxon>
        <taxon>Ascomycota</taxon>
        <taxon>Pezizomycotina</taxon>
        <taxon>Leotiomycetes</taxon>
        <taxon>Helotiales</taxon>
        <taxon>Dermateaceae</taxon>
        <taxon>Coleophoma</taxon>
    </lineage>
</organism>
<feature type="region of interest" description="Disordered" evidence="1">
    <location>
        <begin position="617"/>
        <end position="644"/>
    </location>
</feature>
<keyword evidence="3" id="KW-1185">Reference proteome</keyword>
<sequence>MPFPRTSTPRAVLLSKSQQYSIIRSGTQNVRNQQSRTYKIAIWSSHFGGGHRKGKNCRDRFLLERYADVLPWKSLMAKSANRVHAQDLLQKINNKKTLVESIASAKVAQWMTQYDKASMATLNSKVFARYSKSDKVEFSDEEYRIDPITNRRVPKKTPTGQSDDSESANIPVDHAKQRHSFISDAHTTTKWGTCRTFPKSTIDNPSPEELASYGTPFWHEEPEEWHGKKISEPDQNRNPGIEHRTKADQDNLMQYEEEYRVDYSKGFYHDEPLEWYPRRLSKKDKAAKRADMEKEYERMVETMKRDDEIIARRMPHYEEAEEFRRHRNADEAAGKIHAQMVQDSEAEKASRSVIHAIQNADEIHAQMVQNSEAEQASRSAIHAIQNADEIHARHIANAKAERESRPAIQAIQRADDIHERHSANIEAEQNARSLQDLMIENSELQNHAAHLQGKVDNKIAEIESETPAFVPSGKRMTGYYARDFPEEFQETWTTKDSEHAFQNRQIDSAEPTQHKITGERNDFILGRAPKEAFARDSRTPRLETSLDRSAPSSIVVPELDPVEKAKNDAVLRKLQEENDPYSKEPMGLETAYKKECAVYGISHLPLYVNSFPKEQAAEKDPTASVQTPKAETEEVDENGYTTKPMGLEVSYSKECEREGKTPGEFTCSTYTDPVSSPETLSARERESITASTCGLTENSDVNSTQEIFRQQARDIRAEKAAKKEDLKKLVRDIRDIYESTYGTIDSKHRQISGTEKSASSVISLKPPETQEEPSLYKILAYDPTMQTINTAEATSIVSDTAAPLTPAEVLLRLSNPSKFFPHFGPLQAQGYEIVSGSGDVLVFRKVRAAAPEDSQIGTTRKKVVNPIDGTESRPIVATGNFASPTGFVNHDMPVDPSFKSNIDVRREEPVFSGTKSTWSAAADSKKRKSKGHAKRLLLGAFWVGACSYAVGVVSEFFRTGGIDGRGPVGF</sequence>
<name>A0A3D8T053_9HELO</name>
<dbReference type="AlphaFoldDB" id="A0A3D8T053"/>
<evidence type="ECO:0000256" key="1">
    <source>
        <dbReference type="SAM" id="MobiDB-lite"/>
    </source>
</evidence>
<feature type="region of interest" description="Disordered" evidence="1">
    <location>
        <begin position="149"/>
        <end position="169"/>
    </location>
</feature>
<dbReference type="Proteomes" id="UP000256328">
    <property type="component" value="Unassembled WGS sequence"/>
</dbReference>
<feature type="region of interest" description="Disordered" evidence="1">
    <location>
        <begin position="222"/>
        <end position="243"/>
    </location>
</feature>
<accession>A0A3D8T053</accession>
<dbReference type="OrthoDB" id="3946750at2759"/>